<dbReference type="Ensembl" id="ENSTRUT00000058314.2">
    <property type="protein sequence ID" value="ENSTRUP00000057007.2"/>
    <property type="gene ID" value="ENSTRUG00000000775.3"/>
</dbReference>
<feature type="compositionally biased region" description="Low complexity" evidence="17">
    <location>
        <begin position="269"/>
        <end position="284"/>
    </location>
</feature>
<dbReference type="FunFam" id="1.10.10.60:FF:000265">
    <property type="entry name" value="CASP8-associated protein 2 isoform X1"/>
    <property type="match status" value="1"/>
</dbReference>
<name>A0A3B5KUV0_TAKRU</name>
<feature type="compositionally biased region" description="Basic residues" evidence="17">
    <location>
        <begin position="90"/>
        <end position="102"/>
    </location>
</feature>
<keyword evidence="9" id="KW-0805">Transcription regulation</keyword>
<organism evidence="18 19">
    <name type="scientific">Takifugu rubripes</name>
    <name type="common">Japanese pufferfish</name>
    <name type="synonym">Fugu rubripes</name>
    <dbReference type="NCBI Taxonomy" id="31033"/>
    <lineage>
        <taxon>Eukaryota</taxon>
        <taxon>Metazoa</taxon>
        <taxon>Chordata</taxon>
        <taxon>Craniata</taxon>
        <taxon>Vertebrata</taxon>
        <taxon>Euteleostomi</taxon>
        <taxon>Actinopterygii</taxon>
        <taxon>Neopterygii</taxon>
        <taxon>Teleostei</taxon>
        <taxon>Neoteleostei</taxon>
        <taxon>Acanthomorphata</taxon>
        <taxon>Eupercaria</taxon>
        <taxon>Tetraodontiformes</taxon>
        <taxon>Tetradontoidea</taxon>
        <taxon>Tetraodontidae</taxon>
        <taxon>Takifugu</taxon>
    </lineage>
</organism>
<dbReference type="GO" id="GO:0006355">
    <property type="term" value="P:regulation of DNA-templated transcription"/>
    <property type="evidence" value="ECO:0007669"/>
    <property type="project" value="InterPro"/>
</dbReference>
<evidence type="ECO:0000256" key="16">
    <source>
        <dbReference type="ARBA" id="ARBA00078515"/>
    </source>
</evidence>
<feature type="region of interest" description="Disordered" evidence="17">
    <location>
        <begin position="844"/>
        <end position="881"/>
    </location>
</feature>
<keyword evidence="19" id="KW-1185">Reference proteome</keyword>
<evidence type="ECO:0000256" key="8">
    <source>
        <dbReference type="ARBA" id="ARBA00022990"/>
    </source>
</evidence>
<dbReference type="PANTHER" id="PTHR16088">
    <property type="entry name" value="YY1 ASSOCIATED PROTEIN-RELATED"/>
    <property type="match status" value="1"/>
</dbReference>
<evidence type="ECO:0000256" key="17">
    <source>
        <dbReference type="SAM" id="MobiDB-lite"/>
    </source>
</evidence>
<keyword evidence="6" id="KW-0597">Phosphoprotein</keyword>
<feature type="compositionally biased region" description="Acidic residues" evidence="17">
    <location>
        <begin position="215"/>
        <end position="244"/>
    </location>
</feature>
<dbReference type="STRING" id="31033.ENSTRUP00000057007"/>
<proteinExistence type="predicted"/>
<dbReference type="GeneTree" id="ENSGT00940000164105"/>
<evidence type="ECO:0000256" key="6">
    <source>
        <dbReference type="ARBA" id="ARBA00022553"/>
    </source>
</evidence>
<feature type="compositionally biased region" description="Acidic residues" evidence="17">
    <location>
        <begin position="446"/>
        <end position="460"/>
    </location>
</feature>
<reference evidence="18" key="3">
    <citation type="submission" date="2025-09" db="UniProtKB">
        <authorList>
            <consortium name="Ensembl"/>
        </authorList>
    </citation>
    <scope>IDENTIFICATION</scope>
</reference>
<keyword evidence="12" id="KW-0804">Transcription</keyword>
<sequence>MNPVRKRLRLSPSTPRIIGDTAGPSICTTEPLSCSPPRFSHDALPLSLATGGPTASRVEEEEGYLVVEEDATDSSLIITMEDSQLEMKAQRRRPARNRKRKMTEHDCGASESEGEVEIDKELDQSLETKSRQHNLTTVNVKNIIHEVITNEHVVAMMKAAINETEAVPPFEPKMTRSKLKEVVEKGVVIPAWNISPIKKTGDVKKPPQFVDILLAEEDSSDEEYRPDEEDEDETAEDTFQESDMESVASSPRGSRLSRVEDDSCSPWQTSRTSSSRMRVSCVSMGPPPPPRAQLPKAVTDSSFLEKLHAVEEELAVCMKPYQPLSESEDDVAYRTRSKRPLRDVPLGQLEAELRAPDITPDMYDSNSTHEDREWTDWLRGLMNTEMDNEEECDDDDDPEYNFLADIDEPDLEDYRDDKAVRITKKEVNELMEELFETLKEDLAGQEMEDEGREEEEDPQEEGQSVEIRLPVEEENNSTESTDQLSDGPTTMLKTVKQQLTFMRRKQQLSQQTHARWNGPEPQTLRLDQRQRLRLQQQLQQHVQLLTQVHLLSSPVAKLHSEAETTRQFLFELELLAQRGELLMSAGHRSIFRASNLQPAQQLLEELQQTPIHYQPKVKPPDARGYMRCYPTMPAELAWLFATRAVFLYPELLPCASLDPALYCPRRTTAFTAAEDCLLVLGLRNMEGSVDPTKLVSQFLLRKTLVQVRRRILQCCRPGFPDNIVKAYRYQRVLRPMAVACRHVHPAEQRPPVEREERVLPLWLARSLPVLHLIITRYNSPCGSMPEAPPPHRSSGARHSHMSIARSTAKSCSFSPGTKYPARLPNNLDLKRIGFVLLQQPVSHSSESAPLPASQQRSSSIPPGPLSCPADTTESMVSLTTKEKIRLHYRTLMGLRRRQDGESDSDPSPSQHPTQSQEEAKETPDINSSEGWEGEEEEEQSQVCLVLSESSSSTGSDELEEPTEVESECGRRPADEGVDGSESTELQEEEPQEEEEELRAPQEEDRLQEECDDDQRQQEEKLFAQEYLLRVCNAVQEFPDVAEQLLQVLDHFSAAPAAPETLYGGLRDILQPFPQLLQDFAAFLTPTQARRCGLFLEQQLFQRSRQFLRRLGRSLGEGSALYQQVVSVLQGSSASRPEDLEKITPLLRHHPDLQEELWGLFQQFHGQSLSLATANKDMNCVSQNPPDGNRRKEGEDVCEESETGRDAEEEVVSGRPVFAKNISLISSGEKVIMWTREADRAILMACQQRGASWKTFRDVSAQLGNRTAKQVSLRFHDLMKLFHSAFQNSSS</sequence>
<dbReference type="PANTHER" id="PTHR16088:SF3">
    <property type="entry name" value="GON-4-LIKE PROTEIN"/>
    <property type="match status" value="1"/>
</dbReference>
<evidence type="ECO:0000256" key="10">
    <source>
        <dbReference type="ARBA" id="ARBA00023128"/>
    </source>
</evidence>
<keyword evidence="8" id="KW-0007">Acetylation</keyword>
<reference evidence="18 19" key="1">
    <citation type="journal article" date="2011" name="Genome Biol. Evol.">
        <title>Integration of the genetic map and genome assembly of fugu facilitates insights into distinct features of genome evolution in teleosts and mammals.</title>
        <authorList>
            <person name="Kai W."/>
            <person name="Kikuchi K."/>
            <person name="Tohari S."/>
            <person name="Chew A.K."/>
            <person name="Tay A."/>
            <person name="Fujiwara A."/>
            <person name="Hosoya S."/>
            <person name="Suetake H."/>
            <person name="Naruse K."/>
            <person name="Brenner S."/>
            <person name="Suzuki Y."/>
            <person name="Venkatesh B."/>
        </authorList>
    </citation>
    <scope>NUCLEOTIDE SEQUENCE [LARGE SCALE GENOMIC DNA]</scope>
</reference>
<keyword evidence="10" id="KW-0496">Mitochondrion</keyword>
<evidence type="ECO:0000256" key="13">
    <source>
        <dbReference type="ARBA" id="ARBA00023242"/>
    </source>
</evidence>
<dbReference type="GO" id="GO:0016605">
    <property type="term" value="C:PML body"/>
    <property type="evidence" value="ECO:0007669"/>
    <property type="project" value="UniProtKB-SubCell"/>
</dbReference>
<feature type="region of interest" description="Disordered" evidence="17">
    <location>
        <begin position="1179"/>
        <end position="1210"/>
    </location>
</feature>
<dbReference type="GO" id="GO:0003712">
    <property type="term" value="F:transcription coregulator activity"/>
    <property type="evidence" value="ECO:0007669"/>
    <property type="project" value="TreeGrafter"/>
</dbReference>
<dbReference type="Pfam" id="PF21227">
    <property type="entry name" value="Myb_DNA-binding_7"/>
    <property type="match status" value="1"/>
</dbReference>
<evidence type="ECO:0000256" key="1">
    <source>
        <dbReference type="ARBA" id="ARBA00004173"/>
    </source>
</evidence>
<reference evidence="18" key="2">
    <citation type="submission" date="2025-08" db="UniProtKB">
        <authorList>
            <consortium name="Ensembl"/>
        </authorList>
    </citation>
    <scope>IDENTIFICATION</scope>
</reference>
<feature type="compositionally biased region" description="Polar residues" evidence="17">
    <location>
        <begin position="869"/>
        <end position="879"/>
    </location>
</feature>
<dbReference type="GO" id="GO:0008625">
    <property type="term" value="P:extrinsic apoptotic signaling pathway via death domain receptors"/>
    <property type="evidence" value="ECO:0007669"/>
    <property type="project" value="UniProtKB-ARBA"/>
</dbReference>
<dbReference type="FunCoup" id="A0A3B5KUV0">
    <property type="interactions" value="1147"/>
</dbReference>
<feature type="compositionally biased region" description="Polar residues" evidence="17">
    <location>
        <begin position="905"/>
        <end position="916"/>
    </location>
</feature>
<evidence type="ECO:0000256" key="7">
    <source>
        <dbReference type="ARBA" id="ARBA00022703"/>
    </source>
</evidence>
<feature type="compositionally biased region" description="Acidic residues" evidence="17">
    <location>
        <begin position="1195"/>
        <end position="1210"/>
    </location>
</feature>
<keyword evidence="11" id="KW-0010">Activator</keyword>
<keyword evidence="14" id="KW-0131">Cell cycle</keyword>
<evidence type="ECO:0000256" key="3">
    <source>
        <dbReference type="ARBA" id="ARBA00004496"/>
    </source>
</evidence>
<evidence type="ECO:0000256" key="5">
    <source>
        <dbReference type="ARBA" id="ARBA00022491"/>
    </source>
</evidence>
<evidence type="ECO:0000256" key="2">
    <source>
        <dbReference type="ARBA" id="ARBA00004322"/>
    </source>
</evidence>
<keyword evidence="5" id="KW-0678">Repressor</keyword>
<feature type="compositionally biased region" description="Acidic residues" evidence="17">
    <location>
        <begin position="956"/>
        <end position="966"/>
    </location>
</feature>
<evidence type="ECO:0000313" key="18">
    <source>
        <dbReference type="Ensembl" id="ENSTRUP00000057007.2"/>
    </source>
</evidence>
<dbReference type="Proteomes" id="UP000005226">
    <property type="component" value="Chromosome 12"/>
</dbReference>
<keyword evidence="4" id="KW-0963">Cytoplasm</keyword>
<feature type="region of interest" description="Disordered" evidence="17">
    <location>
        <begin position="443"/>
        <end position="488"/>
    </location>
</feature>
<dbReference type="SUPFAM" id="SSF46689">
    <property type="entry name" value="Homeodomain-like"/>
    <property type="match status" value="1"/>
</dbReference>
<feature type="region of interest" description="Disordered" evidence="17">
    <location>
        <begin position="215"/>
        <end position="295"/>
    </location>
</feature>
<evidence type="ECO:0000256" key="11">
    <source>
        <dbReference type="ARBA" id="ARBA00023159"/>
    </source>
</evidence>
<dbReference type="InterPro" id="IPR036600">
    <property type="entry name" value="PAH_sf"/>
</dbReference>
<feature type="compositionally biased region" description="Polar residues" evidence="17">
    <location>
        <begin position="477"/>
        <end position="488"/>
    </location>
</feature>
<feature type="region of interest" description="Disordered" evidence="17">
    <location>
        <begin position="1"/>
        <end position="24"/>
    </location>
</feature>
<dbReference type="SUPFAM" id="SSF47762">
    <property type="entry name" value="PAH2 domain"/>
    <property type="match status" value="2"/>
</dbReference>
<feature type="region of interest" description="Disordered" evidence="17">
    <location>
        <begin position="87"/>
        <end position="120"/>
    </location>
</feature>
<dbReference type="InterPro" id="IPR009057">
    <property type="entry name" value="Homeodomain-like_sf"/>
</dbReference>
<evidence type="ECO:0000256" key="9">
    <source>
        <dbReference type="ARBA" id="ARBA00023015"/>
    </source>
</evidence>
<dbReference type="InParanoid" id="A0A3B5KUV0"/>
<keyword evidence="7" id="KW-0053">Apoptosis</keyword>
<protein>
    <recommendedName>
        <fullName evidence="15">CASP8-associated protein 2</fullName>
    </recommendedName>
    <alternativeName>
        <fullName evidence="16">FLICE-associated huge protein</fullName>
    </alternativeName>
</protein>
<accession>A0A3B5KUV0</accession>
<dbReference type="GO" id="GO:0005739">
    <property type="term" value="C:mitochondrion"/>
    <property type="evidence" value="ECO:0007669"/>
    <property type="project" value="UniProtKB-SubCell"/>
</dbReference>
<evidence type="ECO:0000256" key="14">
    <source>
        <dbReference type="ARBA" id="ARBA00023306"/>
    </source>
</evidence>
<evidence type="ECO:0000313" key="19">
    <source>
        <dbReference type="Proteomes" id="UP000005226"/>
    </source>
</evidence>
<evidence type="ECO:0000256" key="12">
    <source>
        <dbReference type="ARBA" id="ARBA00023163"/>
    </source>
</evidence>
<feature type="region of interest" description="Disordered" evidence="17">
    <location>
        <begin position="897"/>
        <end position="1015"/>
    </location>
</feature>
<comment type="subcellular location">
    <subcellularLocation>
        <location evidence="3">Cytoplasm</location>
    </subcellularLocation>
    <subcellularLocation>
        <location evidence="1">Mitochondrion</location>
    </subcellularLocation>
    <subcellularLocation>
        <location evidence="2">Nucleus</location>
        <location evidence="2">PML body</location>
    </subcellularLocation>
</comment>
<feature type="compositionally biased region" description="Basic and acidic residues" evidence="17">
    <location>
        <begin position="997"/>
        <end position="1015"/>
    </location>
</feature>
<dbReference type="Gene3D" id="1.10.10.60">
    <property type="entry name" value="Homeodomain-like"/>
    <property type="match status" value="1"/>
</dbReference>
<dbReference type="OMA" id="TMEDSQM"/>
<evidence type="ECO:0000256" key="4">
    <source>
        <dbReference type="ARBA" id="ARBA00022490"/>
    </source>
</evidence>
<dbReference type="InterPro" id="IPR052435">
    <property type="entry name" value="YY1-Transcr_Regul"/>
</dbReference>
<dbReference type="CDD" id="cd12202">
    <property type="entry name" value="CASP8AP2"/>
    <property type="match status" value="1"/>
</dbReference>
<feature type="compositionally biased region" description="Acidic residues" evidence="17">
    <location>
        <begin position="984"/>
        <end position="996"/>
    </location>
</feature>
<dbReference type="InterPro" id="IPR049257">
    <property type="entry name" value="Gon4l/CASP8AP2_myb-like"/>
</dbReference>
<keyword evidence="13" id="KW-0539">Nucleus</keyword>
<feature type="compositionally biased region" description="Polar residues" evidence="17">
    <location>
        <begin position="844"/>
        <end position="860"/>
    </location>
</feature>
<feature type="region of interest" description="Disordered" evidence="17">
    <location>
        <begin position="324"/>
        <end position="347"/>
    </location>
</feature>
<evidence type="ECO:0000256" key="15">
    <source>
        <dbReference type="ARBA" id="ARBA00069865"/>
    </source>
</evidence>